<evidence type="ECO:0000256" key="5">
    <source>
        <dbReference type="ARBA" id="ARBA00022490"/>
    </source>
</evidence>
<dbReference type="Gene3D" id="3.30.450.60">
    <property type="match status" value="1"/>
</dbReference>
<evidence type="ECO:0000313" key="14">
    <source>
        <dbReference type="EMBL" id="KAJ7770654.1"/>
    </source>
</evidence>
<evidence type="ECO:0000256" key="12">
    <source>
        <dbReference type="RuleBase" id="RU366053"/>
    </source>
</evidence>
<dbReference type="FunFam" id="3.30.450.60:FF:000013">
    <property type="entry name" value="Coatomer subunit zeta"/>
    <property type="match status" value="1"/>
</dbReference>
<dbReference type="PANTHER" id="PTHR11043:SF0">
    <property type="entry name" value="COATOMER SUBUNIT ZETA"/>
    <property type="match status" value="1"/>
</dbReference>
<keyword evidence="6 12" id="KW-0931">ER-Golgi transport</keyword>
<dbReference type="AlphaFoldDB" id="A0AAD7JRX9"/>
<keyword evidence="4 12" id="KW-0813">Transport</keyword>
<evidence type="ECO:0000313" key="15">
    <source>
        <dbReference type="Proteomes" id="UP001215598"/>
    </source>
</evidence>
<organism evidence="14 15">
    <name type="scientific">Mycena metata</name>
    <dbReference type="NCBI Taxonomy" id="1033252"/>
    <lineage>
        <taxon>Eukaryota</taxon>
        <taxon>Fungi</taxon>
        <taxon>Dikarya</taxon>
        <taxon>Basidiomycota</taxon>
        <taxon>Agaricomycotina</taxon>
        <taxon>Agaricomycetes</taxon>
        <taxon>Agaricomycetidae</taxon>
        <taxon>Agaricales</taxon>
        <taxon>Marasmiineae</taxon>
        <taxon>Mycenaceae</taxon>
        <taxon>Mycena</taxon>
    </lineage>
</organism>
<comment type="subcellular location">
    <subcellularLocation>
        <location evidence="12">Cytoplasm</location>
    </subcellularLocation>
    <subcellularLocation>
        <location evidence="1 12">Golgi apparatus membrane</location>
        <topology evidence="1 12">Peripheral membrane protein</topology>
        <orientation evidence="1 12">Cytoplasmic side</orientation>
    </subcellularLocation>
    <subcellularLocation>
        <location evidence="12">Cytoplasmic vesicle</location>
        <location evidence="12">COPI-coated vesicle membrane</location>
        <topology evidence="12">Peripheral membrane protein</topology>
        <orientation evidence="12">Cytoplasmic side</orientation>
    </subcellularLocation>
</comment>
<dbReference type="GO" id="GO:0030126">
    <property type="term" value="C:COPI vesicle coat"/>
    <property type="evidence" value="ECO:0007669"/>
    <property type="project" value="UniProtKB-UniRule"/>
</dbReference>
<dbReference type="GO" id="GO:0006886">
    <property type="term" value="P:intracellular protein transport"/>
    <property type="evidence" value="ECO:0007669"/>
    <property type="project" value="TreeGrafter"/>
</dbReference>
<comment type="function">
    <text evidence="11">The coatomer is a cytosolic protein complex that binds to dilysine motifs and reversibly associates with Golgi non-clathrin-coated vesicles, which further mediate biosynthetic protein transport from the ER, via the Golgi up to the trans Golgi network. Coatomer complex is required for budding from Golgi membranes, and is essential for the retrograde Golgi-to-ER transport of dilysine-tagged proteins. The zeta subunit may be involved in regulating the coat assembly and, hence, the rate of biosynthetic protein transport due to its association-dissociation properties with the coatomer complex.</text>
</comment>
<evidence type="ECO:0000256" key="3">
    <source>
        <dbReference type="ARBA" id="ARBA00011775"/>
    </source>
</evidence>
<dbReference type="InterPro" id="IPR039652">
    <property type="entry name" value="Coatomer_zeta"/>
</dbReference>
<keyword evidence="10 12" id="KW-0968">Cytoplasmic vesicle</keyword>
<keyword evidence="8 12" id="KW-0333">Golgi apparatus</keyword>
<proteinExistence type="inferred from homology"/>
<comment type="similarity">
    <text evidence="2 12">Belongs to the adaptor complexes small subunit family.</text>
</comment>
<feature type="domain" description="AP complex mu/sigma subunit" evidence="13">
    <location>
        <begin position="10"/>
        <end position="153"/>
    </location>
</feature>
<accession>A0AAD7JRX9</accession>
<dbReference type="InterPro" id="IPR011012">
    <property type="entry name" value="Longin-like_dom_sf"/>
</dbReference>
<evidence type="ECO:0000256" key="11">
    <source>
        <dbReference type="ARBA" id="ARBA00045555"/>
    </source>
</evidence>
<dbReference type="PANTHER" id="PTHR11043">
    <property type="entry name" value="ZETA-COAT PROTEIN"/>
    <property type="match status" value="1"/>
</dbReference>
<dbReference type="GO" id="GO:0006890">
    <property type="term" value="P:retrograde vesicle-mediated transport, Golgi to endoplasmic reticulum"/>
    <property type="evidence" value="ECO:0007669"/>
    <property type="project" value="UniProtKB-UniRule"/>
</dbReference>
<comment type="caution">
    <text evidence="14">The sequence shown here is derived from an EMBL/GenBank/DDBJ whole genome shotgun (WGS) entry which is preliminary data.</text>
</comment>
<evidence type="ECO:0000256" key="9">
    <source>
        <dbReference type="ARBA" id="ARBA00023136"/>
    </source>
</evidence>
<dbReference type="InterPro" id="IPR022775">
    <property type="entry name" value="AP_mu_sigma_su"/>
</dbReference>
<evidence type="ECO:0000259" key="13">
    <source>
        <dbReference type="Pfam" id="PF01217"/>
    </source>
</evidence>
<evidence type="ECO:0000256" key="2">
    <source>
        <dbReference type="ARBA" id="ARBA00006972"/>
    </source>
</evidence>
<evidence type="ECO:0000256" key="8">
    <source>
        <dbReference type="ARBA" id="ARBA00023034"/>
    </source>
</evidence>
<keyword evidence="5 12" id="KW-0963">Cytoplasm</keyword>
<comment type="subunit">
    <text evidence="3 12">Oligomeric complex that consists of at least the alpha, beta, beta', gamma, delta, epsilon and zeta subunits.</text>
</comment>
<dbReference type="GO" id="GO:0000139">
    <property type="term" value="C:Golgi membrane"/>
    <property type="evidence" value="ECO:0007669"/>
    <property type="project" value="UniProtKB-SubCell"/>
</dbReference>
<dbReference type="GO" id="GO:0006891">
    <property type="term" value="P:intra-Golgi vesicle-mediated transport"/>
    <property type="evidence" value="ECO:0007669"/>
    <property type="project" value="TreeGrafter"/>
</dbReference>
<sequence>MSMNLSLYSVQAFLILDTEGSRVLAKYYRSKSQPGGESKEFLTLKEQKAFEKGLWGKTKKAGGDIILYDGHLALYKHSLDLIIYFIAGPSENELMLSTALNNFVDALTLLLRNQIEKRGVLESLDLVLLCLDETVDDGIIMDTDAAAIASRVSRPRPDTTEIIINEQSIMSAYQTVRERVAQRIGQL</sequence>
<evidence type="ECO:0000256" key="6">
    <source>
        <dbReference type="ARBA" id="ARBA00022892"/>
    </source>
</evidence>
<dbReference type="Proteomes" id="UP001215598">
    <property type="component" value="Unassembled WGS sequence"/>
</dbReference>
<name>A0AAD7JRX9_9AGAR</name>
<dbReference type="SUPFAM" id="SSF64356">
    <property type="entry name" value="SNARE-like"/>
    <property type="match status" value="1"/>
</dbReference>
<evidence type="ECO:0000256" key="4">
    <source>
        <dbReference type="ARBA" id="ARBA00022448"/>
    </source>
</evidence>
<dbReference type="CDD" id="cd14829">
    <property type="entry name" value="Zeta-COP"/>
    <property type="match status" value="1"/>
</dbReference>
<keyword evidence="15" id="KW-1185">Reference proteome</keyword>
<keyword evidence="9 12" id="KW-0472">Membrane</keyword>
<evidence type="ECO:0000256" key="10">
    <source>
        <dbReference type="ARBA" id="ARBA00023329"/>
    </source>
</evidence>
<evidence type="ECO:0000256" key="7">
    <source>
        <dbReference type="ARBA" id="ARBA00022927"/>
    </source>
</evidence>
<keyword evidence="7 12" id="KW-0653">Protein transport</keyword>
<dbReference type="EMBL" id="JARKIB010000016">
    <property type="protein sequence ID" value="KAJ7770654.1"/>
    <property type="molecule type" value="Genomic_DNA"/>
</dbReference>
<protein>
    <recommendedName>
        <fullName evidence="12">Coatomer subunit zeta</fullName>
    </recommendedName>
</protein>
<gene>
    <name evidence="14" type="ORF">B0H16DRAFT_1410959</name>
</gene>
<evidence type="ECO:0000256" key="1">
    <source>
        <dbReference type="ARBA" id="ARBA00004255"/>
    </source>
</evidence>
<reference evidence="14" key="1">
    <citation type="submission" date="2023-03" db="EMBL/GenBank/DDBJ databases">
        <title>Massive genome expansion in bonnet fungi (Mycena s.s.) driven by repeated elements and novel gene families across ecological guilds.</title>
        <authorList>
            <consortium name="Lawrence Berkeley National Laboratory"/>
            <person name="Harder C.B."/>
            <person name="Miyauchi S."/>
            <person name="Viragh M."/>
            <person name="Kuo A."/>
            <person name="Thoen E."/>
            <person name="Andreopoulos B."/>
            <person name="Lu D."/>
            <person name="Skrede I."/>
            <person name="Drula E."/>
            <person name="Henrissat B."/>
            <person name="Morin E."/>
            <person name="Kohler A."/>
            <person name="Barry K."/>
            <person name="LaButti K."/>
            <person name="Morin E."/>
            <person name="Salamov A."/>
            <person name="Lipzen A."/>
            <person name="Mereny Z."/>
            <person name="Hegedus B."/>
            <person name="Baldrian P."/>
            <person name="Stursova M."/>
            <person name="Weitz H."/>
            <person name="Taylor A."/>
            <person name="Grigoriev I.V."/>
            <person name="Nagy L.G."/>
            <person name="Martin F."/>
            <person name="Kauserud H."/>
        </authorList>
    </citation>
    <scope>NUCLEOTIDE SEQUENCE</scope>
    <source>
        <strain evidence="14">CBHHK182m</strain>
    </source>
</reference>
<dbReference type="Pfam" id="PF01217">
    <property type="entry name" value="Clat_adaptor_s"/>
    <property type="match status" value="1"/>
</dbReference>